<evidence type="ECO:0000313" key="12">
    <source>
        <dbReference type="Proteomes" id="UP000178184"/>
    </source>
</evidence>
<organism evidence="11 12">
    <name type="scientific">Candidatus Nomurabacteria bacterium RIFCSPLOWO2_01_FULL_33_17</name>
    <dbReference type="NCBI Taxonomy" id="1801764"/>
    <lineage>
        <taxon>Bacteria</taxon>
        <taxon>Candidatus Nomuraibacteriota</taxon>
    </lineage>
</organism>
<dbReference type="AlphaFoldDB" id="A0A1F6WQT0"/>
<dbReference type="InterPro" id="IPR012340">
    <property type="entry name" value="NA-bd_OB-fold"/>
</dbReference>
<feature type="binding site" evidence="9">
    <location>
        <position position="372"/>
    </location>
    <ligand>
        <name>L-aspartate</name>
        <dbReference type="ChEBI" id="CHEBI:29991"/>
    </ligand>
</feature>
<dbReference type="Gene3D" id="3.30.930.10">
    <property type="entry name" value="Bira Bifunctional Protein, Domain 2"/>
    <property type="match status" value="1"/>
</dbReference>
<dbReference type="SUPFAM" id="SSF50249">
    <property type="entry name" value="Nucleic acid-binding proteins"/>
    <property type="match status" value="1"/>
</dbReference>
<name>A0A1F6WQT0_9BACT</name>
<dbReference type="EC" id="6.1.1.12" evidence="9"/>
<evidence type="ECO:0000256" key="7">
    <source>
        <dbReference type="ARBA" id="ARBA00022917"/>
    </source>
</evidence>
<keyword evidence="5 9" id="KW-0547">Nucleotide-binding</keyword>
<dbReference type="CDD" id="cd00776">
    <property type="entry name" value="AsxRS_core"/>
    <property type="match status" value="1"/>
</dbReference>
<evidence type="ECO:0000256" key="6">
    <source>
        <dbReference type="ARBA" id="ARBA00022840"/>
    </source>
</evidence>
<keyword evidence="3 9" id="KW-0963">Cytoplasm</keyword>
<feature type="binding site" evidence="9">
    <location>
        <position position="215"/>
    </location>
    <ligand>
        <name>L-aspartate</name>
        <dbReference type="ChEBI" id="CHEBI:29991"/>
    </ligand>
</feature>
<dbReference type="InterPro" id="IPR004365">
    <property type="entry name" value="NA-bd_OB_tRNA"/>
</dbReference>
<dbReference type="PANTHER" id="PTHR43450">
    <property type="entry name" value="ASPARTYL-TRNA SYNTHETASE"/>
    <property type="match status" value="1"/>
</dbReference>
<dbReference type="STRING" id="1801764.A2903_00675"/>
<dbReference type="InterPro" id="IPR047089">
    <property type="entry name" value="Asp-tRNA-ligase_1_N"/>
</dbReference>
<dbReference type="Pfam" id="PF01336">
    <property type="entry name" value="tRNA_anti-codon"/>
    <property type="match status" value="1"/>
</dbReference>
<keyword evidence="7 9" id="KW-0648">Protein biosynthesis</keyword>
<dbReference type="PRINTS" id="PR01042">
    <property type="entry name" value="TRNASYNTHASP"/>
</dbReference>
<feature type="binding site" evidence="9">
    <location>
        <begin position="215"/>
        <end position="217"/>
    </location>
    <ligand>
        <name>ATP</name>
        <dbReference type="ChEBI" id="CHEBI:30616"/>
    </ligand>
</feature>
<evidence type="ECO:0000313" key="11">
    <source>
        <dbReference type="EMBL" id="OGI84210.1"/>
    </source>
</evidence>
<dbReference type="FunFam" id="3.30.930.10:FF:000038">
    <property type="entry name" value="Aspartate--tRNA ligase"/>
    <property type="match status" value="1"/>
</dbReference>
<dbReference type="PROSITE" id="PS50862">
    <property type="entry name" value="AA_TRNA_LIGASE_II"/>
    <property type="match status" value="1"/>
</dbReference>
<dbReference type="CDD" id="cd04317">
    <property type="entry name" value="EcAspRS_like_N"/>
    <property type="match status" value="1"/>
</dbReference>
<dbReference type="PANTHER" id="PTHR43450:SF1">
    <property type="entry name" value="ASPARTATE--TRNA LIGASE, CYTOPLASMIC"/>
    <property type="match status" value="1"/>
</dbReference>
<protein>
    <recommendedName>
        <fullName evidence="9">Aspartate--tRNA ligase</fullName>
        <ecNumber evidence="9">6.1.1.12</ecNumber>
    </recommendedName>
    <alternativeName>
        <fullName evidence="9">Aspartyl-tRNA synthetase</fullName>
        <shortName evidence="9">AspRS</shortName>
    </alternativeName>
</protein>
<evidence type="ECO:0000256" key="9">
    <source>
        <dbReference type="HAMAP-Rule" id="MF_02075"/>
    </source>
</evidence>
<dbReference type="InterPro" id="IPR045864">
    <property type="entry name" value="aa-tRNA-synth_II/BPL/LPL"/>
</dbReference>
<comment type="subcellular location">
    <subcellularLocation>
        <location evidence="1 9">Cytoplasm</location>
    </subcellularLocation>
</comment>
<evidence type="ECO:0000256" key="4">
    <source>
        <dbReference type="ARBA" id="ARBA00022598"/>
    </source>
</evidence>
<dbReference type="GO" id="GO:0005524">
    <property type="term" value="F:ATP binding"/>
    <property type="evidence" value="ECO:0007669"/>
    <property type="project" value="UniProtKB-UniRule"/>
</dbReference>
<evidence type="ECO:0000256" key="5">
    <source>
        <dbReference type="ARBA" id="ARBA00022741"/>
    </source>
</evidence>
<feature type="binding site" evidence="9">
    <location>
        <begin position="223"/>
        <end position="225"/>
    </location>
    <ligand>
        <name>ATP</name>
        <dbReference type="ChEBI" id="CHEBI:30616"/>
    </ligand>
</feature>
<keyword evidence="8 9" id="KW-0030">Aminoacyl-tRNA synthetase</keyword>
<feature type="domain" description="Aminoacyl-transfer RNA synthetases class-II family profile" evidence="10">
    <location>
        <begin position="138"/>
        <end position="434"/>
    </location>
</feature>
<dbReference type="EMBL" id="MFUO01000006">
    <property type="protein sequence ID" value="OGI84210.1"/>
    <property type="molecule type" value="Genomic_DNA"/>
</dbReference>
<sequence length="446" mass="51540">MQNRILVKNTSENVGQTVIMAGWVNNRRDQGKMVFFDLRDMSGILQCVVLPNHIEALESAKDIRPEWVLKITGVVNKRPEKNININIVGGDVELEVTEIEILSATKELPFANDAELNLDTLLDYRPLTLRRQREQAIFKVQNVILQSFREFLNSENFTEFRAPAIVGDDAEGGTEVFKFDYFYDQKASLATSPQLYKQMMVGVFERVYTIANVFRAEKHATTRHLNEYTSLDLEMGYIDGPVDVMKLETRLLRYVAESLKEKCSAEFKLLGADFPLIPESEVFPMMKLTEAQELISQATGVDCTKEPDLDPEHERWLCEYSKKEFNSDFIFITNYPRSKRPFYAMDDPEIEGRTKCYDLLFRGLELISGSQREHRYEQLVEKMKFKGLDPEKFSFYLQAFKYGLPPHGGLGMGLERLTARFLNIPNIKEATLFPRDINRIDKRLSE</sequence>
<dbReference type="NCBIfam" id="NF003483">
    <property type="entry name" value="PRK05159.1"/>
    <property type="match status" value="1"/>
</dbReference>
<dbReference type="InterPro" id="IPR006195">
    <property type="entry name" value="aa-tRNA-synth_II"/>
</dbReference>
<evidence type="ECO:0000256" key="3">
    <source>
        <dbReference type="ARBA" id="ARBA00022490"/>
    </source>
</evidence>
<accession>A0A1F6WQT0</accession>
<feature type="binding site" evidence="9">
    <location>
        <position position="368"/>
    </location>
    <ligand>
        <name>L-aspartate</name>
        <dbReference type="ChEBI" id="CHEBI:29991"/>
    </ligand>
</feature>
<proteinExistence type="inferred from homology"/>
<keyword evidence="4 9" id="KW-0436">Ligase</keyword>
<dbReference type="GO" id="GO:0003723">
    <property type="term" value="F:RNA binding"/>
    <property type="evidence" value="ECO:0007669"/>
    <property type="project" value="TreeGrafter"/>
</dbReference>
<dbReference type="Pfam" id="PF00152">
    <property type="entry name" value="tRNA-synt_2"/>
    <property type="match status" value="1"/>
</dbReference>
<dbReference type="InterPro" id="IPR004364">
    <property type="entry name" value="Aa-tRNA-synt_II"/>
</dbReference>
<dbReference type="GO" id="GO:0005829">
    <property type="term" value="C:cytosol"/>
    <property type="evidence" value="ECO:0007669"/>
    <property type="project" value="TreeGrafter"/>
</dbReference>
<comment type="caution">
    <text evidence="9">Lacks conserved residue(s) required for the propagation of feature annotation.</text>
</comment>
<feature type="binding site" evidence="9">
    <location>
        <position position="365"/>
    </location>
    <ligand>
        <name>ATP</name>
        <dbReference type="ChEBI" id="CHEBI:30616"/>
    </ligand>
</feature>
<feature type="region of interest" description="Aspartate" evidence="9">
    <location>
        <begin position="194"/>
        <end position="197"/>
    </location>
</feature>
<dbReference type="NCBIfam" id="TIGR00458">
    <property type="entry name" value="aspS_nondisc"/>
    <property type="match status" value="1"/>
</dbReference>
<comment type="similarity">
    <text evidence="2 9">Belongs to the class-II aminoacyl-tRNA synthetase family. Type 2 subfamily.</text>
</comment>
<comment type="caution">
    <text evidence="11">The sequence shown here is derived from an EMBL/GenBank/DDBJ whole genome shotgun (WGS) entry which is preliminary data.</text>
</comment>
<keyword evidence="6 9" id="KW-0067">ATP-binding</keyword>
<evidence type="ECO:0000256" key="8">
    <source>
        <dbReference type="ARBA" id="ARBA00023146"/>
    </source>
</evidence>
<comment type="function">
    <text evidence="9">Catalyzes the attachment of L-aspartate to tRNA(Asp) in a two-step reaction: L-aspartate is first activated by ATP to form Asp-AMP and then transferred to the acceptor end of tRNA(Asp).</text>
</comment>
<dbReference type="Gene3D" id="2.40.50.140">
    <property type="entry name" value="Nucleic acid-binding proteins"/>
    <property type="match status" value="1"/>
</dbReference>
<dbReference type="GO" id="GO:0004815">
    <property type="term" value="F:aspartate-tRNA ligase activity"/>
    <property type="evidence" value="ECO:0007669"/>
    <property type="project" value="UniProtKB-UniRule"/>
</dbReference>
<evidence type="ECO:0000256" key="1">
    <source>
        <dbReference type="ARBA" id="ARBA00004496"/>
    </source>
</evidence>
<dbReference type="GO" id="GO:0017101">
    <property type="term" value="C:aminoacyl-tRNA synthetase multienzyme complex"/>
    <property type="evidence" value="ECO:0007669"/>
    <property type="project" value="TreeGrafter"/>
</dbReference>
<dbReference type="HAMAP" id="MF_02075">
    <property type="entry name" value="Asp_tRNA_synth_type2"/>
    <property type="match status" value="1"/>
</dbReference>
<reference evidence="11 12" key="1">
    <citation type="journal article" date="2016" name="Nat. Commun.">
        <title>Thousands of microbial genomes shed light on interconnected biogeochemical processes in an aquifer system.</title>
        <authorList>
            <person name="Anantharaman K."/>
            <person name="Brown C.T."/>
            <person name="Hug L.A."/>
            <person name="Sharon I."/>
            <person name="Castelle C.J."/>
            <person name="Probst A.J."/>
            <person name="Thomas B.C."/>
            <person name="Singh A."/>
            <person name="Wilkins M.J."/>
            <person name="Karaoz U."/>
            <person name="Brodie E.L."/>
            <person name="Williams K.H."/>
            <person name="Hubbard S.S."/>
            <person name="Banfield J.F."/>
        </authorList>
    </citation>
    <scope>NUCLEOTIDE SEQUENCE [LARGE SCALE GENOMIC DNA]</scope>
</reference>
<dbReference type="InterPro" id="IPR004523">
    <property type="entry name" value="Asp-tRNA_synthase_2"/>
</dbReference>
<comment type="subunit">
    <text evidence="9">Homodimer.</text>
</comment>
<evidence type="ECO:0000259" key="10">
    <source>
        <dbReference type="PROSITE" id="PS50862"/>
    </source>
</evidence>
<gene>
    <name evidence="9" type="primary">aspS</name>
    <name evidence="11" type="ORF">A2903_00675</name>
</gene>
<comment type="catalytic activity">
    <reaction evidence="9">
        <text>tRNA(Asp) + L-aspartate + ATP = L-aspartyl-tRNA(Asp) + AMP + diphosphate</text>
        <dbReference type="Rhea" id="RHEA:19649"/>
        <dbReference type="Rhea" id="RHEA-COMP:9660"/>
        <dbReference type="Rhea" id="RHEA-COMP:9678"/>
        <dbReference type="ChEBI" id="CHEBI:29991"/>
        <dbReference type="ChEBI" id="CHEBI:30616"/>
        <dbReference type="ChEBI" id="CHEBI:33019"/>
        <dbReference type="ChEBI" id="CHEBI:78442"/>
        <dbReference type="ChEBI" id="CHEBI:78516"/>
        <dbReference type="ChEBI" id="CHEBI:456215"/>
        <dbReference type="EC" id="6.1.1.12"/>
    </reaction>
</comment>
<feature type="binding site" evidence="9">
    <location>
        <position position="171"/>
    </location>
    <ligand>
        <name>L-aspartate</name>
        <dbReference type="ChEBI" id="CHEBI:29991"/>
    </ligand>
</feature>
<dbReference type="Proteomes" id="UP000178184">
    <property type="component" value="Unassembled WGS sequence"/>
</dbReference>
<dbReference type="SUPFAM" id="SSF55681">
    <property type="entry name" value="Class II aaRS and biotin synthetases"/>
    <property type="match status" value="1"/>
</dbReference>
<dbReference type="InterPro" id="IPR002312">
    <property type="entry name" value="Asp/Asn-tRNA-synth_IIb"/>
</dbReference>
<dbReference type="GO" id="GO:0006422">
    <property type="term" value="P:aspartyl-tRNA aminoacylation"/>
    <property type="evidence" value="ECO:0007669"/>
    <property type="project" value="UniProtKB-UniRule"/>
</dbReference>
<feature type="binding site" evidence="9">
    <location>
        <begin position="413"/>
        <end position="416"/>
    </location>
    <ligand>
        <name>ATP</name>
        <dbReference type="ChEBI" id="CHEBI:30616"/>
    </ligand>
</feature>
<evidence type="ECO:0000256" key="2">
    <source>
        <dbReference type="ARBA" id="ARBA00005312"/>
    </source>
</evidence>